<sequence>MDNVGVYKTLVPGNWLVLHWEVRCHLQPRITFQEGTLPRTLLSPAIQEGRDVCLYRPADTSYCPGKEERLVPRTCTLPDNTAAYVISSLSC</sequence>
<gene>
    <name evidence="1" type="ORF">E2C01_003580</name>
</gene>
<dbReference type="AlphaFoldDB" id="A0A5B7CRN1"/>
<name>A0A5B7CRN1_PORTR</name>
<evidence type="ECO:0000313" key="1">
    <source>
        <dbReference type="EMBL" id="MPC10936.1"/>
    </source>
</evidence>
<dbReference type="EMBL" id="VSRR010000137">
    <property type="protein sequence ID" value="MPC10936.1"/>
    <property type="molecule type" value="Genomic_DNA"/>
</dbReference>
<evidence type="ECO:0000313" key="2">
    <source>
        <dbReference type="Proteomes" id="UP000324222"/>
    </source>
</evidence>
<reference evidence="1 2" key="1">
    <citation type="submission" date="2019-05" db="EMBL/GenBank/DDBJ databases">
        <title>Another draft genome of Portunus trituberculatus and its Hox gene families provides insights of decapod evolution.</title>
        <authorList>
            <person name="Jeong J.-H."/>
            <person name="Song I."/>
            <person name="Kim S."/>
            <person name="Choi T."/>
            <person name="Kim D."/>
            <person name="Ryu S."/>
            <person name="Kim W."/>
        </authorList>
    </citation>
    <scope>NUCLEOTIDE SEQUENCE [LARGE SCALE GENOMIC DNA]</scope>
    <source>
        <tissue evidence="1">Muscle</tissue>
    </source>
</reference>
<protein>
    <submittedName>
        <fullName evidence="1">Uncharacterized protein</fullName>
    </submittedName>
</protein>
<keyword evidence="2" id="KW-1185">Reference proteome</keyword>
<accession>A0A5B7CRN1</accession>
<dbReference type="Proteomes" id="UP000324222">
    <property type="component" value="Unassembled WGS sequence"/>
</dbReference>
<comment type="caution">
    <text evidence="1">The sequence shown here is derived from an EMBL/GenBank/DDBJ whole genome shotgun (WGS) entry which is preliminary data.</text>
</comment>
<proteinExistence type="predicted"/>
<organism evidence="1 2">
    <name type="scientific">Portunus trituberculatus</name>
    <name type="common">Swimming crab</name>
    <name type="synonym">Neptunus trituberculatus</name>
    <dbReference type="NCBI Taxonomy" id="210409"/>
    <lineage>
        <taxon>Eukaryota</taxon>
        <taxon>Metazoa</taxon>
        <taxon>Ecdysozoa</taxon>
        <taxon>Arthropoda</taxon>
        <taxon>Crustacea</taxon>
        <taxon>Multicrustacea</taxon>
        <taxon>Malacostraca</taxon>
        <taxon>Eumalacostraca</taxon>
        <taxon>Eucarida</taxon>
        <taxon>Decapoda</taxon>
        <taxon>Pleocyemata</taxon>
        <taxon>Brachyura</taxon>
        <taxon>Eubrachyura</taxon>
        <taxon>Portunoidea</taxon>
        <taxon>Portunidae</taxon>
        <taxon>Portuninae</taxon>
        <taxon>Portunus</taxon>
    </lineage>
</organism>